<keyword evidence="3 5" id="KW-1133">Transmembrane helix</keyword>
<feature type="transmembrane region" description="Helical" evidence="5">
    <location>
        <begin position="87"/>
        <end position="113"/>
    </location>
</feature>
<dbReference type="RefSeq" id="WP_342159164.1">
    <property type="nucleotide sequence ID" value="NZ_JBCDNA010000001.1"/>
</dbReference>
<gene>
    <name evidence="6" type="ORF">AABB81_05525</name>
</gene>
<protein>
    <submittedName>
        <fullName evidence="6">DUF4870 domain-containing protein</fullName>
    </submittedName>
</protein>
<feature type="transmembrane region" description="Helical" evidence="5">
    <location>
        <begin position="12"/>
        <end position="35"/>
    </location>
</feature>
<evidence type="ECO:0000313" key="7">
    <source>
        <dbReference type="Proteomes" id="UP001474120"/>
    </source>
</evidence>
<evidence type="ECO:0000256" key="3">
    <source>
        <dbReference type="ARBA" id="ARBA00022989"/>
    </source>
</evidence>
<evidence type="ECO:0000256" key="2">
    <source>
        <dbReference type="ARBA" id="ARBA00022692"/>
    </source>
</evidence>
<dbReference type="InterPro" id="IPR019109">
    <property type="entry name" value="MamF_MmsF"/>
</dbReference>
<organism evidence="6 7">
    <name type="scientific">Lutimonas vermicola</name>
    <dbReference type="NCBI Taxonomy" id="414288"/>
    <lineage>
        <taxon>Bacteria</taxon>
        <taxon>Pseudomonadati</taxon>
        <taxon>Bacteroidota</taxon>
        <taxon>Flavobacteriia</taxon>
        <taxon>Flavobacteriales</taxon>
        <taxon>Flavobacteriaceae</taxon>
        <taxon>Lutimonas</taxon>
    </lineage>
</organism>
<keyword evidence="4 5" id="KW-0472">Membrane</keyword>
<accession>A0ABU9KYS4</accession>
<name>A0ABU9KYS4_9FLAO</name>
<proteinExistence type="predicted"/>
<sequence length="131" mass="14855">MATRNDNNNAFLLHLSAFFGYIFPFGAVVGPLVIWELNKRKSDFIDRNGKEAINFNLSYLLYTFILGLSIVPFAIRTIMDDFHHLDLFGMISVGSLIGILAMVKFVLIIFAAIKANQGEVYEYPLTIKFIK</sequence>
<dbReference type="EMBL" id="JBCDNA010000001">
    <property type="protein sequence ID" value="MEL4455346.1"/>
    <property type="molecule type" value="Genomic_DNA"/>
</dbReference>
<evidence type="ECO:0000313" key="6">
    <source>
        <dbReference type="EMBL" id="MEL4455346.1"/>
    </source>
</evidence>
<keyword evidence="2 5" id="KW-0812">Transmembrane</keyword>
<feature type="transmembrane region" description="Helical" evidence="5">
    <location>
        <begin position="56"/>
        <end position="75"/>
    </location>
</feature>
<evidence type="ECO:0000256" key="5">
    <source>
        <dbReference type="SAM" id="Phobius"/>
    </source>
</evidence>
<dbReference type="Proteomes" id="UP001474120">
    <property type="component" value="Unassembled WGS sequence"/>
</dbReference>
<reference evidence="6 7" key="1">
    <citation type="submission" date="2024-04" db="EMBL/GenBank/DDBJ databases">
        <title>whole genome sequencing of Lutimonas vermicola strain IMCC1616.</title>
        <authorList>
            <person name="Bae S.S."/>
        </authorList>
    </citation>
    <scope>NUCLEOTIDE SEQUENCE [LARGE SCALE GENOMIC DNA]</scope>
    <source>
        <strain evidence="6 7">IMCC1616</strain>
    </source>
</reference>
<comment type="caution">
    <text evidence="6">The sequence shown here is derived from an EMBL/GenBank/DDBJ whole genome shotgun (WGS) entry which is preliminary data.</text>
</comment>
<evidence type="ECO:0000256" key="4">
    <source>
        <dbReference type="ARBA" id="ARBA00023136"/>
    </source>
</evidence>
<comment type="subcellular location">
    <subcellularLocation>
        <location evidence="1">Membrane</location>
        <topology evidence="1">Multi-pass membrane protein</topology>
    </subcellularLocation>
</comment>
<evidence type="ECO:0000256" key="1">
    <source>
        <dbReference type="ARBA" id="ARBA00004141"/>
    </source>
</evidence>
<dbReference type="Pfam" id="PF09685">
    <property type="entry name" value="MamF_MmsF"/>
    <property type="match status" value="1"/>
</dbReference>
<keyword evidence="7" id="KW-1185">Reference proteome</keyword>